<protein>
    <recommendedName>
        <fullName evidence="6">RING-type domain-containing protein</fullName>
    </recommendedName>
</protein>
<proteinExistence type="predicted"/>
<dbReference type="GeneID" id="111246580"/>
<dbReference type="KEGG" id="vde:111246580"/>
<dbReference type="AlphaFoldDB" id="A0A7M7M629"/>
<dbReference type="SUPFAM" id="SSF57850">
    <property type="entry name" value="RING/U-box"/>
    <property type="match status" value="1"/>
</dbReference>
<dbReference type="PROSITE" id="PS50089">
    <property type="entry name" value="ZF_RING_2"/>
    <property type="match status" value="1"/>
</dbReference>
<dbReference type="InterPro" id="IPR002083">
    <property type="entry name" value="MATH/TRAF_dom"/>
</dbReference>
<dbReference type="Gene3D" id="2.60.210.10">
    <property type="entry name" value="Apoptosis, Tumor Necrosis Factor Receptor Associated Protein 2, Chain A"/>
    <property type="match status" value="1"/>
</dbReference>
<dbReference type="OrthoDB" id="10310052at2759"/>
<keyword evidence="3 5" id="KW-0863">Zinc-finger</keyword>
<evidence type="ECO:0000256" key="3">
    <source>
        <dbReference type="ARBA" id="ARBA00022771"/>
    </source>
</evidence>
<feature type="domain" description="RING-type" evidence="6">
    <location>
        <begin position="34"/>
        <end position="75"/>
    </location>
</feature>
<dbReference type="RefSeq" id="XP_022652139.1">
    <property type="nucleotide sequence ID" value="XM_022796404.1"/>
</dbReference>
<evidence type="ECO:0000256" key="5">
    <source>
        <dbReference type="PROSITE-ProRule" id="PRU00175"/>
    </source>
</evidence>
<dbReference type="Pfam" id="PF22486">
    <property type="entry name" value="MATH_2"/>
    <property type="match status" value="1"/>
</dbReference>
<keyword evidence="3 5" id="KW-0479">Metal-binding</keyword>
<accession>A0A7M7M629</accession>
<evidence type="ECO:0000256" key="1">
    <source>
        <dbReference type="ARBA" id="ARBA00004496"/>
    </source>
</evidence>
<dbReference type="GO" id="GO:0008270">
    <property type="term" value="F:zinc ion binding"/>
    <property type="evidence" value="ECO:0007669"/>
    <property type="project" value="UniProtKB-KW"/>
</dbReference>
<evidence type="ECO:0000259" key="6">
    <source>
        <dbReference type="PROSITE" id="PS50089"/>
    </source>
</evidence>
<evidence type="ECO:0000256" key="2">
    <source>
        <dbReference type="ARBA" id="ARBA00022490"/>
    </source>
</evidence>
<dbReference type="EnsemblMetazoa" id="XM_022796404">
    <property type="protein sequence ID" value="XP_022652139"/>
    <property type="gene ID" value="LOC111246580"/>
</dbReference>
<evidence type="ECO:0000313" key="7">
    <source>
        <dbReference type="EnsemblMetazoa" id="XP_022652139"/>
    </source>
</evidence>
<dbReference type="Proteomes" id="UP000594260">
    <property type="component" value="Unplaced"/>
</dbReference>
<dbReference type="CDD" id="cd00121">
    <property type="entry name" value="MATH"/>
    <property type="match status" value="1"/>
</dbReference>
<keyword evidence="8" id="KW-1185">Reference proteome</keyword>
<organism evidence="7 8">
    <name type="scientific">Varroa destructor</name>
    <name type="common">Honeybee mite</name>
    <dbReference type="NCBI Taxonomy" id="109461"/>
    <lineage>
        <taxon>Eukaryota</taxon>
        <taxon>Metazoa</taxon>
        <taxon>Ecdysozoa</taxon>
        <taxon>Arthropoda</taxon>
        <taxon>Chelicerata</taxon>
        <taxon>Arachnida</taxon>
        <taxon>Acari</taxon>
        <taxon>Parasitiformes</taxon>
        <taxon>Mesostigmata</taxon>
        <taxon>Gamasina</taxon>
        <taxon>Dermanyssoidea</taxon>
        <taxon>Varroidae</taxon>
        <taxon>Varroa</taxon>
    </lineage>
</organism>
<dbReference type="InterPro" id="IPR008974">
    <property type="entry name" value="TRAF-like"/>
</dbReference>
<name>A0A7M7M629_VARDE</name>
<keyword evidence="4" id="KW-0862">Zinc</keyword>
<dbReference type="GO" id="GO:0005737">
    <property type="term" value="C:cytoplasm"/>
    <property type="evidence" value="ECO:0007669"/>
    <property type="project" value="UniProtKB-SubCell"/>
</dbReference>
<keyword evidence="2" id="KW-0963">Cytoplasm</keyword>
<dbReference type="InParanoid" id="A0A7M7M629"/>
<reference evidence="7" key="1">
    <citation type="submission" date="2021-01" db="UniProtKB">
        <authorList>
            <consortium name="EnsemblMetazoa"/>
        </authorList>
    </citation>
    <scope>IDENTIFICATION</scope>
</reference>
<dbReference type="InterPro" id="IPR001841">
    <property type="entry name" value="Znf_RING"/>
</dbReference>
<dbReference type="SUPFAM" id="SSF49599">
    <property type="entry name" value="TRAF domain-like"/>
    <property type="match status" value="1"/>
</dbReference>
<sequence length="308" mass="35046">MAFMMFFRELPQELNPGRIPLTPLDRAARFVTPCDACGEFTPRRIVVLCGHIYCLSCCRTQESPEGLQLFCAVCKQHTIGERNEIGESFLKSMKFACSCGQEGSLTEIKAHLAKGDVEHSLYDEMEQTPLVSDVLYNNIRPLQQMRSSNPPTVLNRRKAYFCFELQKRIDEFMQTKITQETSSVAWTSAEYPIEVFCKIAAFSGECFLGVYIRMLGDHPSFSSWPIKRNISFELYNTNGESVHKKEAATFAEGKTTWKGFIFACRPNNNKGWGFKKFCSLEKLISPEENLLCNGAMCVSVEFQDLDYV</sequence>
<evidence type="ECO:0000313" key="8">
    <source>
        <dbReference type="Proteomes" id="UP000594260"/>
    </source>
</evidence>
<comment type="subcellular location">
    <subcellularLocation>
        <location evidence="1">Cytoplasm</location>
    </subcellularLocation>
</comment>
<evidence type="ECO:0000256" key="4">
    <source>
        <dbReference type="ARBA" id="ARBA00022833"/>
    </source>
</evidence>